<dbReference type="Gene3D" id="3.30.1540.10">
    <property type="entry name" value="formyl-coa transferase, domain 3"/>
    <property type="match status" value="1"/>
</dbReference>
<keyword evidence="2" id="KW-1185">Reference proteome</keyword>
<comment type="caution">
    <text evidence="1">The sequence shown here is derived from an EMBL/GenBank/DDBJ whole genome shotgun (WGS) entry which is preliminary data.</text>
</comment>
<dbReference type="PANTHER" id="PTHR48228">
    <property type="entry name" value="SUCCINYL-COA--D-CITRAMALATE COA-TRANSFERASE"/>
    <property type="match status" value="1"/>
</dbReference>
<organism evidence="1 2">
    <name type="scientific">Rhizorhabdus dicambivorans</name>
    <dbReference type="NCBI Taxonomy" id="1850238"/>
    <lineage>
        <taxon>Bacteria</taxon>
        <taxon>Pseudomonadati</taxon>
        <taxon>Pseudomonadota</taxon>
        <taxon>Alphaproteobacteria</taxon>
        <taxon>Sphingomonadales</taxon>
        <taxon>Sphingomonadaceae</taxon>
        <taxon>Rhizorhabdus</taxon>
    </lineage>
</organism>
<accession>A0A2A4FZE3</accession>
<dbReference type="SUPFAM" id="SSF89796">
    <property type="entry name" value="CoA-transferase family III (CaiB/BaiF)"/>
    <property type="match status" value="1"/>
</dbReference>
<dbReference type="KEGG" id="rdi:CMV14_17525"/>
<dbReference type="PANTHER" id="PTHR48228:SF5">
    <property type="entry name" value="ALPHA-METHYLACYL-COA RACEMASE"/>
    <property type="match status" value="1"/>
</dbReference>
<dbReference type="GO" id="GO:0016740">
    <property type="term" value="F:transferase activity"/>
    <property type="evidence" value="ECO:0007669"/>
    <property type="project" value="UniProtKB-KW"/>
</dbReference>
<dbReference type="InterPro" id="IPR044855">
    <property type="entry name" value="CoA-Trfase_III_dom3_sf"/>
</dbReference>
<name>A0A2A4FZE3_9SPHN</name>
<dbReference type="InterPro" id="IPR003673">
    <property type="entry name" value="CoA-Trfase_fam_III"/>
</dbReference>
<dbReference type="RefSeq" id="WP_066962289.1">
    <property type="nucleotide sequence ID" value="NZ_CP023449.1"/>
</dbReference>
<dbReference type="Gene3D" id="3.40.50.10540">
    <property type="entry name" value="Crotonobetainyl-coa:carnitine coa-transferase, domain 1"/>
    <property type="match status" value="1"/>
</dbReference>
<dbReference type="Pfam" id="PF02515">
    <property type="entry name" value="CoA_transf_3"/>
    <property type="match status" value="1"/>
</dbReference>
<dbReference type="InterPro" id="IPR023606">
    <property type="entry name" value="CoA-Trfase_III_dom_1_sf"/>
</dbReference>
<proteinExistence type="predicted"/>
<sequence length="392" mass="41584">MSESPRRGPLTSLKVLEFAGQGPGPFCGMLLSDLGADVIRIDRAGARGGGPGEVMGRGRRSVALDLKNPAAMTLCLDLIERADALIEGYRPGVMERLGLGPDIALTRNPRLVYGRVTGWGQTGPLAQAAGHDINYVALSGALSLIGVKDRPVPPLATLGDIGGGALYLALGLLAGIVRARDSGRGQVVDAAIVDGAASMVSMIYGRHAVGGWVGEREANLSDGGAHFYNPYRCADGKWVSIASFEPQFYQLLLDKTGFDDRDPARRMDKAAWPALRERMAVLIATRTQAEWCALMEGTDVCFAPVLSLDEAPRHPHNAARGTFVDVEGILQPGPAPRFSETPGAIQRPPPAIGEHNRDALRDWGFPERTVADLITAGAMRDTATPSSAGHEP</sequence>
<reference evidence="1 2" key="1">
    <citation type="submission" date="2017-09" db="EMBL/GenBank/DDBJ databases">
        <title>The Catabolism of 3,6-Dichlorosalicylic acid is Initiated by the Cytochrome P450 Monooxygenase DsmABC in Rhizorhabdus dicambivorans Ndbn-20.</title>
        <authorList>
            <person name="Na L."/>
        </authorList>
    </citation>
    <scope>NUCLEOTIDE SEQUENCE [LARGE SCALE GENOMIC DNA]</scope>
    <source>
        <strain evidence="1 2">Ndbn-20m</strain>
    </source>
</reference>
<keyword evidence="1" id="KW-0808">Transferase</keyword>
<dbReference type="EMBL" id="NWUF01000005">
    <property type="protein sequence ID" value="PCE43098.1"/>
    <property type="molecule type" value="Genomic_DNA"/>
</dbReference>
<dbReference type="AlphaFoldDB" id="A0A2A4FZE3"/>
<dbReference type="OrthoDB" id="5720311at2"/>
<dbReference type="Proteomes" id="UP000218934">
    <property type="component" value="Unassembled WGS sequence"/>
</dbReference>
<evidence type="ECO:0000313" key="2">
    <source>
        <dbReference type="Proteomes" id="UP000218934"/>
    </source>
</evidence>
<gene>
    <name evidence="1" type="ORF">COO09_07310</name>
</gene>
<protein>
    <submittedName>
        <fullName evidence="1">CoA transferase</fullName>
    </submittedName>
</protein>
<evidence type="ECO:0000313" key="1">
    <source>
        <dbReference type="EMBL" id="PCE43098.1"/>
    </source>
</evidence>
<dbReference type="InterPro" id="IPR050509">
    <property type="entry name" value="CoA-transferase_III"/>
</dbReference>